<dbReference type="EMBL" id="JARKHS020011575">
    <property type="protein sequence ID" value="KAK8777689.1"/>
    <property type="molecule type" value="Genomic_DNA"/>
</dbReference>
<feature type="compositionally biased region" description="Polar residues" evidence="3">
    <location>
        <begin position="32"/>
        <end position="60"/>
    </location>
</feature>
<dbReference type="AlphaFoldDB" id="A0AAQ4ESF2"/>
<sequence>MYTGGAKAIASSSALNPVGFPCSPVPTRYRTGWTTELSATRTSTKLSLAQNSQRSPSPARSAQRGGGPADNTRSHSPARAGSPDARTERRRRPDRPRTPAGSPNATYDYFILSQQWSPGICAADSQCIASSKKNYWTIHGLWPSGDSSSPSFCIDEQFNGRVLDKGRRMNDAKTLARNAVRRN</sequence>
<dbReference type="Pfam" id="PF00445">
    <property type="entry name" value="Ribonuclease_T2"/>
    <property type="match status" value="1"/>
</dbReference>
<dbReference type="GO" id="GO:0033897">
    <property type="term" value="F:ribonuclease T2 activity"/>
    <property type="evidence" value="ECO:0007669"/>
    <property type="project" value="InterPro"/>
</dbReference>
<evidence type="ECO:0000256" key="2">
    <source>
        <dbReference type="RuleBase" id="RU004328"/>
    </source>
</evidence>
<dbReference type="PANTHER" id="PTHR11240:SF22">
    <property type="entry name" value="RIBONUCLEASE T2"/>
    <property type="match status" value="1"/>
</dbReference>
<evidence type="ECO:0000313" key="5">
    <source>
        <dbReference type="Proteomes" id="UP001321473"/>
    </source>
</evidence>
<dbReference type="PROSITE" id="PS00530">
    <property type="entry name" value="RNASE_T2_1"/>
    <property type="match status" value="1"/>
</dbReference>
<dbReference type="InterPro" id="IPR036430">
    <property type="entry name" value="RNase_T2-like_sf"/>
</dbReference>
<dbReference type="Gene3D" id="3.90.730.10">
    <property type="entry name" value="Ribonuclease T2-like"/>
    <property type="match status" value="1"/>
</dbReference>
<name>A0AAQ4ESF2_AMBAM</name>
<dbReference type="InterPro" id="IPR018188">
    <property type="entry name" value="RNase_T2_His_AS_1"/>
</dbReference>
<dbReference type="SUPFAM" id="SSF55895">
    <property type="entry name" value="Ribonuclease Rh-like"/>
    <property type="match status" value="1"/>
</dbReference>
<dbReference type="GO" id="GO:0006401">
    <property type="term" value="P:RNA catabolic process"/>
    <property type="evidence" value="ECO:0007669"/>
    <property type="project" value="TreeGrafter"/>
</dbReference>
<organism evidence="4 5">
    <name type="scientific">Amblyomma americanum</name>
    <name type="common">Lone star tick</name>
    <dbReference type="NCBI Taxonomy" id="6943"/>
    <lineage>
        <taxon>Eukaryota</taxon>
        <taxon>Metazoa</taxon>
        <taxon>Ecdysozoa</taxon>
        <taxon>Arthropoda</taxon>
        <taxon>Chelicerata</taxon>
        <taxon>Arachnida</taxon>
        <taxon>Acari</taxon>
        <taxon>Parasitiformes</taxon>
        <taxon>Ixodida</taxon>
        <taxon>Ixodoidea</taxon>
        <taxon>Ixodidae</taxon>
        <taxon>Amblyomminae</taxon>
        <taxon>Amblyomma</taxon>
    </lineage>
</organism>
<dbReference type="Proteomes" id="UP001321473">
    <property type="component" value="Unassembled WGS sequence"/>
</dbReference>
<dbReference type="GO" id="GO:0005576">
    <property type="term" value="C:extracellular region"/>
    <property type="evidence" value="ECO:0007669"/>
    <property type="project" value="TreeGrafter"/>
</dbReference>
<reference evidence="4 5" key="1">
    <citation type="journal article" date="2023" name="Arcadia Sci">
        <title>De novo assembly of a long-read Amblyomma americanum tick genome.</title>
        <authorList>
            <person name="Chou S."/>
            <person name="Poskanzer K.E."/>
            <person name="Rollins M."/>
            <person name="Thuy-Boun P.S."/>
        </authorList>
    </citation>
    <scope>NUCLEOTIDE SEQUENCE [LARGE SCALE GENOMIC DNA]</scope>
    <source>
        <strain evidence="4">F_SG_1</strain>
        <tissue evidence="4">Salivary glands</tissue>
    </source>
</reference>
<comment type="similarity">
    <text evidence="1 2">Belongs to the RNase T2 family.</text>
</comment>
<gene>
    <name evidence="4" type="ORF">V5799_028968</name>
</gene>
<evidence type="ECO:0000256" key="1">
    <source>
        <dbReference type="ARBA" id="ARBA00007469"/>
    </source>
</evidence>
<dbReference type="GO" id="GO:0003723">
    <property type="term" value="F:RNA binding"/>
    <property type="evidence" value="ECO:0007669"/>
    <property type="project" value="InterPro"/>
</dbReference>
<protein>
    <submittedName>
        <fullName evidence="4">Uncharacterized protein</fullName>
    </submittedName>
</protein>
<comment type="caution">
    <text evidence="4">The sequence shown here is derived from an EMBL/GenBank/DDBJ whole genome shotgun (WGS) entry which is preliminary data.</text>
</comment>
<proteinExistence type="inferred from homology"/>
<evidence type="ECO:0000256" key="3">
    <source>
        <dbReference type="SAM" id="MobiDB-lite"/>
    </source>
</evidence>
<evidence type="ECO:0000313" key="4">
    <source>
        <dbReference type="EMBL" id="KAK8777689.1"/>
    </source>
</evidence>
<accession>A0AAQ4ESF2</accession>
<dbReference type="InterPro" id="IPR001568">
    <property type="entry name" value="RNase_T2-like"/>
</dbReference>
<dbReference type="PANTHER" id="PTHR11240">
    <property type="entry name" value="RIBONUCLEASE T2"/>
    <property type="match status" value="1"/>
</dbReference>
<feature type="region of interest" description="Disordered" evidence="3">
    <location>
        <begin position="1"/>
        <end position="105"/>
    </location>
</feature>
<keyword evidence="5" id="KW-1185">Reference proteome</keyword>